<name>A0A0F8YJ29_9ZZZZ</name>
<evidence type="ECO:0008006" key="2">
    <source>
        <dbReference type="Google" id="ProtNLM"/>
    </source>
</evidence>
<dbReference type="AlphaFoldDB" id="A0A0F8YJ29"/>
<evidence type="ECO:0000313" key="1">
    <source>
        <dbReference type="EMBL" id="KKK81388.1"/>
    </source>
</evidence>
<gene>
    <name evidence="1" type="ORF">LCGC14_2813960</name>
</gene>
<comment type="caution">
    <text evidence="1">The sequence shown here is derived from an EMBL/GenBank/DDBJ whole genome shotgun (WGS) entry which is preliminary data.</text>
</comment>
<proteinExistence type="predicted"/>
<reference evidence="1" key="1">
    <citation type="journal article" date="2015" name="Nature">
        <title>Complex archaea that bridge the gap between prokaryotes and eukaryotes.</title>
        <authorList>
            <person name="Spang A."/>
            <person name="Saw J.H."/>
            <person name="Jorgensen S.L."/>
            <person name="Zaremba-Niedzwiedzka K."/>
            <person name="Martijn J."/>
            <person name="Lind A.E."/>
            <person name="van Eijk R."/>
            <person name="Schleper C."/>
            <person name="Guy L."/>
            <person name="Ettema T.J."/>
        </authorList>
    </citation>
    <scope>NUCLEOTIDE SEQUENCE</scope>
</reference>
<protein>
    <recommendedName>
        <fullName evidence="2">IPT/TIG domain-containing protein</fullName>
    </recommendedName>
</protein>
<sequence>MGVKIGELTIALNGSNSSAISGRTLRTLSSIMIVAPAALDGTVTVQVPDGIGSSPTWVNLTRPSGSAAGHVDVTIGSSKAIILDSVPAHGLRVSSAASEDPAKVFPIFGEEKAHQ</sequence>
<dbReference type="EMBL" id="LAZR01053149">
    <property type="protein sequence ID" value="KKK81388.1"/>
    <property type="molecule type" value="Genomic_DNA"/>
</dbReference>
<organism evidence="1">
    <name type="scientific">marine sediment metagenome</name>
    <dbReference type="NCBI Taxonomy" id="412755"/>
    <lineage>
        <taxon>unclassified sequences</taxon>
        <taxon>metagenomes</taxon>
        <taxon>ecological metagenomes</taxon>
    </lineage>
</organism>
<accession>A0A0F8YJ29</accession>